<feature type="binding site" evidence="5">
    <location>
        <position position="91"/>
    </location>
    <ligand>
        <name>Zn(2+)</name>
        <dbReference type="ChEBI" id="CHEBI:29105"/>
    </ligand>
</feature>
<evidence type="ECO:0000256" key="5">
    <source>
        <dbReference type="HAMAP-Rule" id="MF_00223"/>
    </source>
</evidence>
<gene>
    <name evidence="5" type="primary">folE</name>
    <name evidence="7" type="ORF">BKA10_000295</name>
</gene>
<dbReference type="InterPro" id="IPR001474">
    <property type="entry name" value="GTP_CycHdrlase_I"/>
</dbReference>
<evidence type="ECO:0000256" key="3">
    <source>
        <dbReference type="ARBA" id="ARBA00022563"/>
    </source>
</evidence>
<evidence type="ECO:0000256" key="2">
    <source>
        <dbReference type="ARBA" id="ARBA00005080"/>
    </source>
</evidence>
<evidence type="ECO:0000313" key="8">
    <source>
        <dbReference type="Proteomes" id="UP000549113"/>
    </source>
</evidence>
<dbReference type="GO" id="GO:0006730">
    <property type="term" value="P:one-carbon metabolic process"/>
    <property type="evidence" value="ECO:0007669"/>
    <property type="project" value="UniProtKB-UniRule"/>
</dbReference>
<dbReference type="GO" id="GO:0005525">
    <property type="term" value="F:GTP binding"/>
    <property type="evidence" value="ECO:0007669"/>
    <property type="project" value="UniProtKB-KW"/>
</dbReference>
<accession>A0AA40SLN1</accession>
<dbReference type="InterPro" id="IPR020602">
    <property type="entry name" value="GTP_CycHdrlase_I_dom"/>
</dbReference>
<protein>
    <recommendedName>
        <fullName evidence="5">GTP cyclohydrolase 1</fullName>
        <ecNumber evidence="5">3.5.4.16</ecNumber>
    </recommendedName>
    <alternativeName>
        <fullName evidence="5">GTP cyclohydrolase I</fullName>
        <shortName evidence="5">GTP-CH-I</shortName>
    </alternativeName>
</protein>
<keyword evidence="5" id="KW-0862">Zinc</keyword>
<evidence type="ECO:0000256" key="1">
    <source>
        <dbReference type="ARBA" id="ARBA00001052"/>
    </source>
</evidence>
<feature type="binding site" evidence="5">
    <location>
        <position position="94"/>
    </location>
    <ligand>
        <name>Zn(2+)</name>
        <dbReference type="ChEBI" id="CHEBI:29105"/>
    </ligand>
</feature>
<keyword evidence="5" id="KW-0342">GTP-binding</keyword>
<organism evidence="7 8">
    <name type="scientific">Microbacterium invictum</name>
    <dbReference type="NCBI Taxonomy" id="515415"/>
    <lineage>
        <taxon>Bacteria</taxon>
        <taxon>Bacillati</taxon>
        <taxon>Actinomycetota</taxon>
        <taxon>Actinomycetes</taxon>
        <taxon>Micrococcales</taxon>
        <taxon>Microbacteriaceae</taxon>
        <taxon>Microbacterium</taxon>
    </lineage>
</organism>
<comment type="pathway">
    <text evidence="2 5">Cofactor biosynthesis; 7,8-dihydroneopterin triphosphate biosynthesis; 7,8-dihydroneopterin triphosphate from GTP: step 1/1.</text>
</comment>
<dbReference type="NCBIfam" id="NF006826">
    <property type="entry name" value="PRK09347.1-3"/>
    <property type="match status" value="1"/>
</dbReference>
<feature type="domain" description="GTP cyclohydrolase I" evidence="6">
    <location>
        <begin position="27"/>
        <end position="194"/>
    </location>
</feature>
<reference evidence="7 8" key="1">
    <citation type="submission" date="2020-08" db="EMBL/GenBank/DDBJ databases">
        <title>Sequencing the genomes of 1000 actinobacteria strains.</title>
        <authorList>
            <person name="Klenk H.-P."/>
        </authorList>
    </citation>
    <scope>NUCLEOTIDE SEQUENCE [LARGE SCALE GENOMIC DNA]</scope>
    <source>
        <strain evidence="7 8">DSM 19600</strain>
    </source>
</reference>
<dbReference type="GO" id="GO:0006729">
    <property type="term" value="P:tetrahydrobiopterin biosynthetic process"/>
    <property type="evidence" value="ECO:0007669"/>
    <property type="project" value="TreeGrafter"/>
</dbReference>
<dbReference type="SUPFAM" id="SSF55620">
    <property type="entry name" value="Tetrahydrobiopterin biosynthesis enzymes-like"/>
    <property type="match status" value="1"/>
</dbReference>
<dbReference type="GO" id="GO:0003934">
    <property type="term" value="F:GTP cyclohydrolase I activity"/>
    <property type="evidence" value="ECO:0007669"/>
    <property type="project" value="UniProtKB-UniRule"/>
</dbReference>
<comment type="caution">
    <text evidence="7">The sequence shown here is derived from an EMBL/GenBank/DDBJ whole genome shotgun (WGS) entry which is preliminary data.</text>
</comment>
<dbReference type="InterPro" id="IPR043133">
    <property type="entry name" value="GTP-CH-I_C/QueF"/>
</dbReference>
<dbReference type="PANTHER" id="PTHR11109:SF7">
    <property type="entry name" value="GTP CYCLOHYDROLASE 1"/>
    <property type="match status" value="1"/>
</dbReference>
<dbReference type="Pfam" id="PF01227">
    <property type="entry name" value="GTP_cyclohydroI"/>
    <property type="match status" value="1"/>
</dbReference>
<keyword evidence="4 5" id="KW-0378">Hydrolase</keyword>
<dbReference type="Gene3D" id="1.10.286.10">
    <property type="match status" value="1"/>
</dbReference>
<keyword evidence="8" id="KW-1185">Reference proteome</keyword>
<comment type="catalytic activity">
    <reaction evidence="1 5">
        <text>GTP + H2O = 7,8-dihydroneopterin 3'-triphosphate + formate + H(+)</text>
        <dbReference type="Rhea" id="RHEA:17473"/>
        <dbReference type="ChEBI" id="CHEBI:15377"/>
        <dbReference type="ChEBI" id="CHEBI:15378"/>
        <dbReference type="ChEBI" id="CHEBI:15740"/>
        <dbReference type="ChEBI" id="CHEBI:37565"/>
        <dbReference type="ChEBI" id="CHEBI:58462"/>
        <dbReference type="EC" id="3.5.4.16"/>
    </reaction>
</comment>
<dbReference type="Gene3D" id="3.30.1130.10">
    <property type="match status" value="1"/>
</dbReference>
<name>A0AA40SLN1_9MICO</name>
<keyword evidence="3 5" id="KW-0554">One-carbon metabolism</keyword>
<dbReference type="EMBL" id="JACIFH010000001">
    <property type="protein sequence ID" value="MBB4138501.1"/>
    <property type="molecule type" value="Genomic_DNA"/>
</dbReference>
<evidence type="ECO:0000256" key="4">
    <source>
        <dbReference type="ARBA" id="ARBA00022801"/>
    </source>
</evidence>
<feature type="binding site" evidence="5">
    <location>
        <position position="162"/>
    </location>
    <ligand>
        <name>Zn(2+)</name>
        <dbReference type="ChEBI" id="CHEBI:29105"/>
    </ligand>
</feature>
<dbReference type="FunFam" id="3.30.1130.10:FF:000001">
    <property type="entry name" value="GTP cyclohydrolase 1"/>
    <property type="match status" value="1"/>
</dbReference>
<dbReference type="NCBIfam" id="NF006825">
    <property type="entry name" value="PRK09347.1-2"/>
    <property type="match status" value="1"/>
</dbReference>
<comment type="similarity">
    <text evidence="5">Belongs to the GTP cyclohydrolase I family.</text>
</comment>
<dbReference type="AlphaFoldDB" id="A0AA40SLN1"/>
<proteinExistence type="inferred from homology"/>
<dbReference type="GO" id="GO:0008270">
    <property type="term" value="F:zinc ion binding"/>
    <property type="evidence" value="ECO:0007669"/>
    <property type="project" value="UniProtKB-UniRule"/>
</dbReference>
<dbReference type="Proteomes" id="UP000549113">
    <property type="component" value="Unassembled WGS sequence"/>
</dbReference>
<comment type="subunit">
    <text evidence="5">Homopolymer.</text>
</comment>
<evidence type="ECO:0000313" key="7">
    <source>
        <dbReference type="EMBL" id="MBB4138501.1"/>
    </source>
</evidence>
<dbReference type="GO" id="GO:0046654">
    <property type="term" value="P:tetrahydrofolate biosynthetic process"/>
    <property type="evidence" value="ECO:0007669"/>
    <property type="project" value="UniProtKB-UniRule"/>
</dbReference>
<dbReference type="HAMAP" id="MF_00223">
    <property type="entry name" value="FolE"/>
    <property type="match status" value="1"/>
</dbReference>
<dbReference type="PANTHER" id="PTHR11109">
    <property type="entry name" value="GTP CYCLOHYDROLASE I"/>
    <property type="match status" value="1"/>
</dbReference>
<dbReference type="GO" id="GO:0005737">
    <property type="term" value="C:cytoplasm"/>
    <property type="evidence" value="ECO:0007669"/>
    <property type="project" value="TreeGrafter"/>
</dbReference>
<keyword evidence="5" id="KW-0547">Nucleotide-binding</keyword>
<evidence type="ECO:0000259" key="6">
    <source>
        <dbReference type="Pfam" id="PF01227"/>
    </source>
</evidence>
<dbReference type="EC" id="3.5.4.16" evidence="5"/>
<dbReference type="InterPro" id="IPR043134">
    <property type="entry name" value="GTP-CH-I_N"/>
</dbReference>
<keyword evidence="5" id="KW-0479">Metal-binding</keyword>
<sequence>MMSTMVQTGALHAVTDDGPIDRDRAMTAVADLLSALGRDVASEDLADTPRRVVDGFIEMLTPRPFTMTTFANDAAYDEVVVVRDIAFASICRHHLLPFRGTATVGYLPGTRLVGLSKLARIVAFHARDLQVQEDLTAQIARTLEDELAPRGVGVVIEAEHLCMSIRGVQAAGATTATALFRGELAGDAVRQARFRPV</sequence>